<sequence>KQKTNDILMINVRKKNNLNVNLLLELITKRSTTEISRLTSLNEISAHDYNLSASLYFRPQVKKTDLKQLIMKQKELEEKLHSLQYAFQHKLTSLNL</sequence>
<evidence type="ECO:0000313" key="2">
    <source>
        <dbReference type="EMBL" id="HAF1025850.1"/>
    </source>
</evidence>
<organism evidence="2">
    <name type="scientific">Salmonella enterica</name>
    <name type="common">Salmonella choleraesuis</name>
    <dbReference type="NCBI Taxonomy" id="28901"/>
    <lineage>
        <taxon>Bacteria</taxon>
        <taxon>Pseudomonadati</taxon>
        <taxon>Pseudomonadota</taxon>
        <taxon>Gammaproteobacteria</taxon>
        <taxon>Enterobacterales</taxon>
        <taxon>Enterobacteriaceae</taxon>
        <taxon>Salmonella</taxon>
    </lineage>
</organism>
<protein>
    <submittedName>
        <fullName evidence="2">Type I restriction endonuclease subunit M</fullName>
    </submittedName>
</protein>
<dbReference type="GO" id="GO:0004519">
    <property type="term" value="F:endonuclease activity"/>
    <property type="evidence" value="ECO:0007669"/>
    <property type="project" value="UniProtKB-KW"/>
</dbReference>
<proteinExistence type="predicted"/>
<gene>
    <name evidence="1" type="ORF">G4H88_003488</name>
    <name evidence="2" type="ORF">G9F52_004585</name>
</gene>
<dbReference type="EMBL" id="DAASIZ010000056">
    <property type="protein sequence ID" value="HAE5718950.1"/>
    <property type="molecule type" value="Genomic_DNA"/>
</dbReference>
<reference evidence="2" key="2">
    <citation type="submission" date="2018-07" db="EMBL/GenBank/DDBJ databases">
        <authorList>
            <consortium name="NCBI Pathogen Detection Project"/>
        </authorList>
    </citation>
    <scope>NUCLEOTIDE SEQUENCE</scope>
    <source>
        <strain evidence="1">15-5370</strain>
        <strain evidence="2">15-6118</strain>
    </source>
</reference>
<reference evidence="2" key="1">
    <citation type="journal article" date="2018" name="Genome Biol.">
        <title>SKESA: strategic k-mer extension for scrupulous assemblies.</title>
        <authorList>
            <person name="Souvorov A."/>
            <person name="Agarwala R."/>
            <person name="Lipman D.J."/>
        </authorList>
    </citation>
    <scope>NUCLEOTIDE SEQUENCE</scope>
    <source>
        <strain evidence="1">15-5370</strain>
        <strain evidence="2">15-6118</strain>
    </source>
</reference>
<dbReference type="EMBL" id="DAAUBS010000098">
    <property type="protein sequence ID" value="HAF1025850.1"/>
    <property type="molecule type" value="Genomic_DNA"/>
</dbReference>
<keyword evidence="2" id="KW-0540">Nuclease</keyword>
<name>A0A741VHH3_SALER</name>
<keyword evidence="2" id="KW-0378">Hydrolase</keyword>
<comment type="caution">
    <text evidence="2">The sequence shown here is derived from an EMBL/GenBank/DDBJ whole genome shotgun (WGS) entry which is preliminary data.</text>
</comment>
<feature type="non-terminal residue" evidence="2">
    <location>
        <position position="1"/>
    </location>
</feature>
<evidence type="ECO:0000313" key="1">
    <source>
        <dbReference type="EMBL" id="HAE5718950.1"/>
    </source>
</evidence>
<dbReference type="AlphaFoldDB" id="A0A741VHH3"/>
<keyword evidence="2" id="KW-0255">Endonuclease</keyword>
<accession>A0A741VHH3</accession>